<protein>
    <submittedName>
        <fullName evidence="3">Uncharacterized protein</fullName>
    </submittedName>
</protein>
<dbReference type="Proteomes" id="UP001156882">
    <property type="component" value="Unassembled WGS sequence"/>
</dbReference>
<dbReference type="PANTHER" id="PTHR43943">
    <property type="entry name" value="DEHYDROGENASE/REDUCTASE (SDR FAMILY) MEMBER 4"/>
    <property type="match status" value="1"/>
</dbReference>
<reference evidence="4" key="1">
    <citation type="journal article" date="2019" name="Int. J. Syst. Evol. Microbiol.">
        <title>The Global Catalogue of Microorganisms (GCM) 10K type strain sequencing project: providing services to taxonomists for standard genome sequencing and annotation.</title>
        <authorList>
            <consortium name="The Broad Institute Genomics Platform"/>
            <consortium name="The Broad Institute Genome Sequencing Center for Infectious Disease"/>
            <person name="Wu L."/>
            <person name="Ma J."/>
        </authorList>
    </citation>
    <scope>NUCLEOTIDE SEQUENCE [LARGE SCALE GENOMIC DNA]</scope>
    <source>
        <strain evidence="4">NBRC 101365</strain>
    </source>
</reference>
<evidence type="ECO:0000313" key="3">
    <source>
        <dbReference type="EMBL" id="GLS21830.1"/>
    </source>
</evidence>
<keyword evidence="4" id="KW-1185">Reference proteome</keyword>
<dbReference type="InterPro" id="IPR002347">
    <property type="entry name" value="SDR_fam"/>
</dbReference>
<evidence type="ECO:0000256" key="2">
    <source>
        <dbReference type="ARBA" id="ARBA00023002"/>
    </source>
</evidence>
<dbReference type="PANTHER" id="PTHR43943:SF17">
    <property type="entry name" value="3-PHENYLPROPIONATE-DIHYDRODIOL_CINNAMIC ACID-DIHYDRODIOL DEHYDROGENASE"/>
    <property type="match status" value="1"/>
</dbReference>
<dbReference type="PRINTS" id="PR01397">
    <property type="entry name" value="DHBDHDRGNASE"/>
</dbReference>
<dbReference type="InterPro" id="IPR036291">
    <property type="entry name" value="NAD(P)-bd_dom_sf"/>
</dbReference>
<comment type="caution">
    <text evidence="3">The sequence shown here is derived from an EMBL/GenBank/DDBJ whole genome shotgun (WGS) entry which is preliminary data.</text>
</comment>
<organism evidence="3 4">
    <name type="scientific">Labrys miyagiensis</name>
    <dbReference type="NCBI Taxonomy" id="346912"/>
    <lineage>
        <taxon>Bacteria</taxon>
        <taxon>Pseudomonadati</taxon>
        <taxon>Pseudomonadota</taxon>
        <taxon>Alphaproteobacteria</taxon>
        <taxon>Hyphomicrobiales</taxon>
        <taxon>Xanthobacteraceae</taxon>
        <taxon>Labrys</taxon>
    </lineage>
</organism>
<dbReference type="EMBL" id="BSPC01000054">
    <property type="protein sequence ID" value="GLS21830.1"/>
    <property type="molecule type" value="Genomic_DNA"/>
</dbReference>
<proteinExistence type="inferred from homology"/>
<gene>
    <name evidence="3" type="ORF">GCM10007874_48470</name>
</gene>
<dbReference type="SUPFAM" id="SSF51735">
    <property type="entry name" value="NAD(P)-binding Rossmann-fold domains"/>
    <property type="match status" value="1"/>
</dbReference>
<dbReference type="InterPro" id="IPR003560">
    <property type="entry name" value="DHB_DH"/>
</dbReference>
<name>A0ABQ6CNW2_9HYPH</name>
<dbReference type="Pfam" id="PF00106">
    <property type="entry name" value="adh_short"/>
    <property type="match status" value="1"/>
</dbReference>
<keyword evidence="2" id="KW-0560">Oxidoreductase</keyword>
<comment type="similarity">
    <text evidence="1">Belongs to the short-chain dehydrogenases/reductases (SDR) family.</text>
</comment>
<accession>A0ABQ6CNW2</accession>
<evidence type="ECO:0000256" key="1">
    <source>
        <dbReference type="ARBA" id="ARBA00006484"/>
    </source>
</evidence>
<sequence>MDLEFAGKVIALTGASRGVGLAIAERLAAEGAAVAIAARSAQELADAHAVIEGHGGRCLAYACDLAVPGEAAAFVASVVEIFGRLDGLVCNGTMATKGGADREAWQAELALNVGHAVEAVEAAGPLLHASSAVLLVAGAERKGEPWPAAGVRGALAEAARHFSDAFAAQDIRVNQLLSGGQAFADTAAFLLSARSADIKGTTLPPR</sequence>
<dbReference type="Gene3D" id="3.40.50.720">
    <property type="entry name" value="NAD(P)-binding Rossmann-like Domain"/>
    <property type="match status" value="1"/>
</dbReference>
<dbReference type="RefSeq" id="WP_284314828.1">
    <property type="nucleotide sequence ID" value="NZ_BSPC01000054.1"/>
</dbReference>
<evidence type="ECO:0000313" key="4">
    <source>
        <dbReference type="Proteomes" id="UP001156882"/>
    </source>
</evidence>